<protein>
    <submittedName>
        <fullName evidence="1">Uncharacterized protein</fullName>
    </submittedName>
</protein>
<organism evidence="1">
    <name type="scientific">Bradyrhizobium diazoefficiens</name>
    <dbReference type="NCBI Taxonomy" id="1355477"/>
    <lineage>
        <taxon>Bacteria</taxon>
        <taxon>Pseudomonadati</taxon>
        <taxon>Pseudomonadota</taxon>
        <taxon>Alphaproteobacteria</taxon>
        <taxon>Hyphomicrobiales</taxon>
        <taxon>Nitrobacteraceae</taxon>
        <taxon>Bradyrhizobium</taxon>
    </lineage>
</organism>
<dbReference type="EMBL" id="AP023099">
    <property type="protein sequence ID" value="BCE93875.1"/>
    <property type="molecule type" value="Genomic_DNA"/>
</dbReference>
<gene>
    <name evidence="3" type="ORF">XF10B_66730</name>
    <name evidence="1" type="ORF">XF1B_67930</name>
    <name evidence="2" type="ORF">XF4B_67170</name>
</gene>
<sequence length="67" mass="7420">MSNVHVGALDKAKQIGLYRDDWLTDATLHADQFTEADVGAIFTIARRAIEAVEDPLIMNTGRAIYET</sequence>
<reference evidence="1" key="1">
    <citation type="submission" date="2020-05" db="EMBL/GenBank/DDBJ databases">
        <title>Complete genome sequence of Bradyrhizobium diazoefficiens XF1 isolated from soybean nodule.</title>
        <authorList>
            <person name="Noda R."/>
            <person name="Kakizaki K."/>
            <person name="Minamisawa K."/>
        </authorList>
    </citation>
    <scope>NUCLEOTIDE SEQUENCE</scope>
    <source>
        <strain evidence="1">XF1</strain>
    </source>
</reference>
<dbReference type="EMBL" id="AP023094">
    <property type="protein sequence ID" value="BCE50368.1"/>
    <property type="molecule type" value="Genomic_DNA"/>
</dbReference>
<reference evidence="3" key="2">
    <citation type="submission" date="2020-05" db="EMBL/GenBank/DDBJ databases">
        <title>Complete genome sequence of Bradyrhizobium diazoefficiens XF10 isolated from soybean nodule.</title>
        <authorList>
            <person name="Noda R."/>
            <person name="Kakizaki K."/>
            <person name="Minamisawa K."/>
        </authorList>
    </citation>
    <scope>NUCLEOTIDE SEQUENCE</scope>
    <source>
        <strain evidence="3">XF10</strain>
    </source>
</reference>
<proteinExistence type="predicted"/>
<accession>A0A809X897</accession>
<reference evidence="2" key="3">
    <citation type="submission" date="2020-05" db="EMBL/GenBank/DDBJ databases">
        <title>Complete genome sequence of Bradyrhizobium diazoefficiens XF4 isolated from soybean nodule.</title>
        <authorList>
            <person name="Noda R."/>
            <person name="Kakizaki K."/>
            <person name="Minamisawa K."/>
        </authorList>
    </citation>
    <scope>NUCLEOTIDE SEQUENCE</scope>
    <source>
        <strain evidence="2">XF4</strain>
    </source>
</reference>
<evidence type="ECO:0000313" key="3">
    <source>
        <dbReference type="EMBL" id="BCE93875.1"/>
    </source>
</evidence>
<dbReference type="EMBL" id="AP023091">
    <property type="protein sequence ID" value="BCE24112.1"/>
    <property type="molecule type" value="Genomic_DNA"/>
</dbReference>
<evidence type="ECO:0000313" key="1">
    <source>
        <dbReference type="EMBL" id="BCE24112.1"/>
    </source>
</evidence>
<dbReference type="AlphaFoldDB" id="A0A809X897"/>
<evidence type="ECO:0000313" key="2">
    <source>
        <dbReference type="EMBL" id="BCE50368.1"/>
    </source>
</evidence>
<name>A0A809X897_9BRAD</name>